<evidence type="ECO:0000256" key="3">
    <source>
        <dbReference type="ARBA" id="ARBA00023199"/>
    </source>
</evidence>
<keyword evidence="4" id="KW-0234">DNA repair</keyword>
<evidence type="ECO:0000256" key="2">
    <source>
        <dbReference type="ARBA" id="ARBA00022763"/>
    </source>
</evidence>
<dbReference type="Proteomes" id="UP001321766">
    <property type="component" value="Chromosome"/>
</dbReference>
<dbReference type="PANTHER" id="PTHR11076">
    <property type="entry name" value="DNA REPAIR POLYMERASE UMUC / TRANSFERASE FAMILY MEMBER"/>
    <property type="match status" value="1"/>
</dbReference>
<gene>
    <name evidence="8" type="primary">umuC</name>
    <name evidence="8" type="ORF">KIM372_07900</name>
</gene>
<dbReference type="InterPro" id="IPR043502">
    <property type="entry name" value="DNA/RNA_pol_sf"/>
</dbReference>
<protein>
    <submittedName>
        <fullName evidence="8">DNA polymerase V subunit UmuC</fullName>
    </submittedName>
</protein>
<dbReference type="EMBL" id="AP026798">
    <property type="protein sequence ID" value="BDR52883.1"/>
    <property type="molecule type" value="Genomic_DNA"/>
</dbReference>
<dbReference type="PANTHER" id="PTHR11076:SF34">
    <property type="entry name" value="PROTEIN UMUC"/>
    <property type="match status" value="1"/>
</dbReference>
<dbReference type="CDD" id="cd01700">
    <property type="entry name" value="PolY_Pol_V_umuC"/>
    <property type="match status" value="1"/>
</dbReference>
<reference evidence="8 9" key="1">
    <citation type="journal article" date="2023" name="Microbiol. Spectr.">
        <title>Symbiosis of Carpenter Bees with Uncharacterized Lactic Acid Bacteria Showing NAD Auxotrophy.</title>
        <authorList>
            <person name="Kawasaki S."/>
            <person name="Ozawa K."/>
            <person name="Mori T."/>
            <person name="Yamamoto A."/>
            <person name="Ito M."/>
            <person name="Ohkuma M."/>
            <person name="Sakamoto M."/>
            <person name="Matsutani M."/>
        </authorList>
    </citation>
    <scope>NUCLEOTIDE SEQUENCE [LARGE SCALE GENOMIC DNA]</scope>
    <source>
        <strain evidence="8 9">Kim37-2</strain>
    </source>
</reference>
<name>A0ABN6SBQ1_9BIFI</name>
<dbReference type="Pfam" id="PF11798">
    <property type="entry name" value="IMS_HHH"/>
    <property type="match status" value="1"/>
</dbReference>
<dbReference type="InterPro" id="IPR024728">
    <property type="entry name" value="PolY_HhH_motif"/>
</dbReference>
<dbReference type="InterPro" id="IPR001126">
    <property type="entry name" value="UmuC"/>
</dbReference>
<proteinExistence type="inferred from homology"/>
<evidence type="ECO:0000313" key="9">
    <source>
        <dbReference type="Proteomes" id="UP001321766"/>
    </source>
</evidence>
<evidence type="ECO:0000256" key="4">
    <source>
        <dbReference type="ARBA" id="ARBA00023204"/>
    </source>
</evidence>
<evidence type="ECO:0000313" key="8">
    <source>
        <dbReference type="EMBL" id="BDR52883.1"/>
    </source>
</evidence>
<dbReference type="InterPro" id="IPR017961">
    <property type="entry name" value="DNA_pol_Y-fam_little_finger"/>
</dbReference>
<feature type="domain" description="UmuC" evidence="7">
    <location>
        <begin position="21"/>
        <end position="206"/>
    </location>
</feature>
<dbReference type="Pfam" id="PF13438">
    <property type="entry name" value="DUF4113"/>
    <property type="match status" value="1"/>
</dbReference>
<accession>A0ABN6SBQ1</accession>
<keyword evidence="5" id="KW-0742">SOS response</keyword>
<dbReference type="Pfam" id="PF00817">
    <property type="entry name" value="IMS"/>
    <property type="match status" value="1"/>
</dbReference>
<dbReference type="InterPro" id="IPR050116">
    <property type="entry name" value="DNA_polymerase-Y"/>
</dbReference>
<dbReference type="InterPro" id="IPR025188">
    <property type="entry name" value="DUF4113"/>
</dbReference>
<dbReference type="Pfam" id="PF11799">
    <property type="entry name" value="IMS_C"/>
    <property type="match status" value="1"/>
</dbReference>
<evidence type="ECO:0000256" key="1">
    <source>
        <dbReference type="ARBA" id="ARBA00010945"/>
    </source>
</evidence>
<keyword evidence="9" id="KW-1185">Reference proteome</keyword>
<dbReference type="InterPro" id="IPR043128">
    <property type="entry name" value="Rev_trsase/Diguanyl_cyclase"/>
</dbReference>
<organism evidence="8 9">
    <name type="scientific">Bombiscardovia nodaiensis</name>
    <dbReference type="NCBI Taxonomy" id="2932181"/>
    <lineage>
        <taxon>Bacteria</taxon>
        <taxon>Bacillati</taxon>
        <taxon>Actinomycetota</taxon>
        <taxon>Actinomycetes</taxon>
        <taxon>Bifidobacteriales</taxon>
        <taxon>Bifidobacteriaceae</taxon>
        <taxon>Bombiscardovia</taxon>
    </lineage>
</organism>
<dbReference type="Gene3D" id="3.40.1170.60">
    <property type="match status" value="1"/>
</dbReference>
<comment type="function">
    <text evidence="6">Poorly processive, error-prone DNA polymerase involved in untargeted mutagenesis. Copies undamaged DNA at stalled replication forks, which arise in vivo from mismatched or misaligned primer ends. These misaligned primers can be extended by PolIV. Exhibits no 3'-5' exonuclease (proofreading) activity. May be involved in translesional synthesis, in conjunction with the beta clamp from PolIII.</text>
</comment>
<sequence length="451" mass="49878">MSDSHTIQDSLDGHTKLTPQFVLADANSFFASCECVFDPRLADQPVVVLSNNDGCVVARSPAAKRLGITNGTPWFKIREQAERDGVIARSSNYELYASLSHRMMSIMEDFLPEQEVYSIDECFMVSLWDDKRTQEICARLRESVLQNVGIPVSVGIAPTKTLAKVANHWAKSHPSSAGITLWQQVVEDFGDQALASVPIGDVWGVGRRLTKKLESMGIVTALDLRNADPTVMRRRFSVLLERTVLELRGIPAIESEESANNGVRTNQILCSRMFSQPVFTYETLCQALSVYAQKACARLRHQGSLCSQVRAFCSTSPYSPYRYTASSHTVQLEDPSDDPIVITQAARTALAGRIDPHAPYIRAGVVLLDLQDARSYQTLEGLDARRDPGLGTALEEATRRFGPFRVGIGYGGVRGKGRQDSDTGGKWAMNRQMLSARPTTRWDEMVTVLAQ</sequence>
<evidence type="ECO:0000259" key="7">
    <source>
        <dbReference type="PROSITE" id="PS50173"/>
    </source>
</evidence>
<dbReference type="PROSITE" id="PS50173">
    <property type="entry name" value="UMUC"/>
    <property type="match status" value="1"/>
</dbReference>
<keyword evidence="3" id="KW-0741">SOS mutagenesis</keyword>
<evidence type="ECO:0000256" key="6">
    <source>
        <dbReference type="ARBA" id="ARBA00025589"/>
    </source>
</evidence>
<evidence type="ECO:0000256" key="5">
    <source>
        <dbReference type="ARBA" id="ARBA00023236"/>
    </source>
</evidence>
<dbReference type="Gene3D" id="3.30.70.270">
    <property type="match status" value="1"/>
</dbReference>
<dbReference type="Gene3D" id="1.10.150.20">
    <property type="entry name" value="5' to 3' exonuclease, C-terminal subdomain"/>
    <property type="match status" value="1"/>
</dbReference>
<comment type="similarity">
    <text evidence="1">Belongs to the DNA polymerase type-Y family.</text>
</comment>
<dbReference type="SUPFAM" id="SSF56672">
    <property type="entry name" value="DNA/RNA polymerases"/>
    <property type="match status" value="1"/>
</dbReference>
<keyword evidence="2" id="KW-0227">DNA damage</keyword>